<comment type="similarity">
    <text evidence="2">Belongs to the ABC transporter superfamily.</text>
</comment>
<dbReference type="KEGG" id="lsu:A6B45_09530"/>
<reference evidence="14 17" key="1">
    <citation type="submission" date="2018-02" db="EMBL/GenBank/DDBJ databases">
        <authorList>
            <person name="Rodrigo-Torres L."/>
            <person name="Arahal R. D."/>
            <person name="Lucena T."/>
        </authorList>
    </citation>
    <scope>NUCLEOTIDE SEQUENCE [LARGE SCALE GENOMIC DNA]</scope>
    <source>
        <strain evidence="14 17">CECT 8486</strain>
    </source>
</reference>
<accession>A0A2N9KFI6</accession>
<dbReference type="Gene3D" id="3.40.50.300">
    <property type="entry name" value="P-loop containing nucleotide triphosphate hydrolases"/>
    <property type="match status" value="2"/>
</dbReference>
<dbReference type="Pfam" id="PF12558">
    <property type="entry name" value="DUF3744"/>
    <property type="match status" value="1"/>
</dbReference>
<dbReference type="RefSeq" id="WP_072614365.1">
    <property type="nucleotide sequence ID" value="NZ_AP017935.1"/>
</dbReference>
<keyword evidence="5" id="KW-0677">Repeat</keyword>
<dbReference type="GO" id="GO:0016887">
    <property type="term" value="F:ATP hydrolysis activity"/>
    <property type="evidence" value="ECO:0007669"/>
    <property type="project" value="InterPro"/>
</dbReference>
<evidence type="ECO:0000256" key="2">
    <source>
        <dbReference type="ARBA" id="ARBA00005417"/>
    </source>
</evidence>
<evidence type="ECO:0000313" key="14">
    <source>
        <dbReference type="EMBL" id="SPD93694.1"/>
    </source>
</evidence>
<dbReference type="NCBIfam" id="NF010167">
    <property type="entry name" value="PRK13648.1"/>
    <property type="match status" value="2"/>
</dbReference>
<evidence type="ECO:0000256" key="8">
    <source>
        <dbReference type="ARBA" id="ARBA00022967"/>
    </source>
</evidence>
<dbReference type="PANTHER" id="PTHR43553">
    <property type="entry name" value="HEAVY METAL TRANSPORTER"/>
    <property type="match status" value="1"/>
</dbReference>
<dbReference type="PANTHER" id="PTHR43553:SF26">
    <property type="entry name" value="ABC TRANSPORTER ATP-BINDING PROTEIN BC_2655-RELATED"/>
    <property type="match status" value="1"/>
</dbReference>
<dbReference type="GeneID" id="99675039"/>
<evidence type="ECO:0000256" key="6">
    <source>
        <dbReference type="ARBA" id="ARBA00022741"/>
    </source>
</evidence>
<dbReference type="InterPro" id="IPR015856">
    <property type="entry name" value="ABC_transpr_CbiO/EcfA_su"/>
</dbReference>
<dbReference type="GO" id="GO:0005524">
    <property type="term" value="F:ATP binding"/>
    <property type="evidence" value="ECO:0007669"/>
    <property type="project" value="UniProtKB-KW"/>
</dbReference>
<name>A0A2N9KFI6_9LACO</name>
<dbReference type="EMBL" id="OKQR01000002">
    <property type="protein sequence ID" value="SPD93694.1"/>
    <property type="molecule type" value="Genomic_DNA"/>
</dbReference>
<evidence type="ECO:0000256" key="9">
    <source>
        <dbReference type="ARBA" id="ARBA00023136"/>
    </source>
</evidence>
<keyword evidence="8" id="KW-1278">Translocase</keyword>
<dbReference type="GO" id="GO:0043190">
    <property type="term" value="C:ATP-binding cassette (ABC) transporter complex"/>
    <property type="evidence" value="ECO:0007669"/>
    <property type="project" value="TreeGrafter"/>
</dbReference>
<evidence type="ECO:0000256" key="7">
    <source>
        <dbReference type="ARBA" id="ARBA00022840"/>
    </source>
</evidence>
<gene>
    <name evidence="15" type="primary">ykoD_3</name>
    <name evidence="14" type="ORF">LES8486_01354</name>
    <name evidence="15" type="ORF">LES9216_01501</name>
</gene>
<dbReference type="EC" id="3.6.3.-" evidence="15"/>
<evidence type="ECO:0000256" key="12">
    <source>
        <dbReference type="ARBA" id="ARBA00063221"/>
    </source>
</evidence>
<feature type="domain" description="ABC transporter" evidence="13">
    <location>
        <begin position="299"/>
        <end position="533"/>
    </location>
</feature>
<evidence type="ECO:0000256" key="11">
    <source>
        <dbReference type="ARBA" id="ARBA00058851"/>
    </source>
</evidence>
<dbReference type="GO" id="GO:0042626">
    <property type="term" value="F:ATPase-coupled transmembrane transporter activity"/>
    <property type="evidence" value="ECO:0007669"/>
    <property type="project" value="TreeGrafter"/>
</dbReference>
<evidence type="ECO:0000313" key="16">
    <source>
        <dbReference type="Proteomes" id="UP000237923"/>
    </source>
</evidence>
<dbReference type="PROSITE" id="PS50893">
    <property type="entry name" value="ABC_TRANSPORTER_2"/>
    <property type="match status" value="2"/>
</dbReference>
<comment type="subunit">
    <text evidence="12">Forms a stable energy-coupling factor (ECF) transporter complex probably composed of 2 membrane-embedded substrate-binding proteins (S component), 2 ATP-binding proteins (A component) and 2 transmembrane proteins (T component). This complex interacts with a number of substrate-specific components, including FolT, PanT and RibU for 5-formyltetrahydrofolate, pantothenate and riboflavin respectively.</text>
</comment>
<dbReference type="CDD" id="cd03225">
    <property type="entry name" value="ABC_cobalt_CbiO_domain1"/>
    <property type="match status" value="2"/>
</dbReference>
<evidence type="ECO:0000313" key="15">
    <source>
        <dbReference type="EMBL" id="SPE09350.1"/>
    </source>
</evidence>
<dbReference type="InterPro" id="IPR050095">
    <property type="entry name" value="ECF_ABC_transporter_ATP-bd"/>
</dbReference>
<keyword evidence="6" id="KW-0547">Nucleotide-binding</keyword>
<dbReference type="AlphaFoldDB" id="A0A2N9KFI6"/>
<keyword evidence="17" id="KW-1185">Reference proteome</keyword>
<dbReference type="InterPro" id="IPR003593">
    <property type="entry name" value="AAA+_ATPase"/>
</dbReference>
<keyword evidence="9" id="KW-0472">Membrane</keyword>
<keyword evidence="3" id="KW-0813">Transport</keyword>
<dbReference type="Pfam" id="PF00005">
    <property type="entry name" value="ABC_tran"/>
    <property type="match status" value="2"/>
</dbReference>
<evidence type="ECO:0000256" key="10">
    <source>
        <dbReference type="ARBA" id="ARBA00025157"/>
    </source>
</evidence>
<dbReference type="InterPro" id="IPR027417">
    <property type="entry name" value="P-loop_NTPase"/>
</dbReference>
<dbReference type="InterPro" id="IPR003439">
    <property type="entry name" value="ABC_transporter-like_ATP-bd"/>
</dbReference>
<reference evidence="15 16" key="2">
    <citation type="submission" date="2018-02" db="EMBL/GenBank/DDBJ databases">
        <authorList>
            <person name="Cohen D.B."/>
            <person name="Kent A.D."/>
        </authorList>
    </citation>
    <scope>NUCLEOTIDE SEQUENCE [LARGE SCALE GENOMIC DNA]</scope>
    <source>
        <strain evidence="15 16">CECT 9216</strain>
    </source>
</reference>
<dbReference type="EMBL" id="OKQU01000002">
    <property type="protein sequence ID" value="SPE09350.1"/>
    <property type="molecule type" value="Genomic_DNA"/>
</dbReference>
<evidence type="ECO:0000256" key="1">
    <source>
        <dbReference type="ARBA" id="ARBA00004202"/>
    </source>
</evidence>
<dbReference type="SUPFAM" id="SSF52540">
    <property type="entry name" value="P-loop containing nucleoside triphosphate hydrolases"/>
    <property type="match status" value="2"/>
</dbReference>
<dbReference type="InterPro" id="IPR022216">
    <property type="entry name" value="ABC_Co_transporter"/>
</dbReference>
<dbReference type="PROSITE" id="PS00211">
    <property type="entry name" value="ABC_TRANSPORTER_1"/>
    <property type="match status" value="1"/>
</dbReference>
<dbReference type="InterPro" id="IPR017871">
    <property type="entry name" value="ABC_transporter-like_CS"/>
</dbReference>
<feature type="domain" description="ABC transporter" evidence="13">
    <location>
        <begin position="6"/>
        <end position="247"/>
    </location>
</feature>
<evidence type="ECO:0000256" key="5">
    <source>
        <dbReference type="ARBA" id="ARBA00022737"/>
    </source>
</evidence>
<comment type="subcellular location">
    <subcellularLocation>
        <location evidence="1">Cell membrane</location>
        <topology evidence="1">Peripheral membrane protein</topology>
    </subcellularLocation>
</comment>
<proteinExistence type="inferred from homology"/>
<evidence type="ECO:0000256" key="3">
    <source>
        <dbReference type="ARBA" id="ARBA00022448"/>
    </source>
</evidence>
<comment type="function">
    <text evidence="11">ATP-binding (A) component of a common energy-coupling factor (ECF) ABC-transporter complex. Unlike classic ABC transporters this ECF transporter provides the energy necessary to transport a number of different substrates including 5-formyltetrahydrofolate, pantothenate and riboflavin. Expression of the complex plus FolT in E.coli allows 5-formyltetrahydrofolate uptake; 5-formyltetrahydrofolate is not taken up in the absence of FolT or the EcfA1A2T complex.</text>
</comment>
<evidence type="ECO:0000259" key="13">
    <source>
        <dbReference type="PROSITE" id="PS50893"/>
    </source>
</evidence>
<dbReference type="SMART" id="SM00382">
    <property type="entry name" value="AAA"/>
    <property type="match status" value="2"/>
</dbReference>
<comment type="function">
    <text evidence="10">Probably part of an ABC transporter complex. Responsible for energy coupling to the transport system.</text>
</comment>
<dbReference type="Proteomes" id="UP000237923">
    <property type="component" value="Unassembled WGS sequence"/>
</dbReference>
<keyword evidence="4" id="KW-1003">Cell membrane</keyword>
<protein>
    <submittedName>
        <fullName evidence="15">HMP/thiamine import ATP-binding protein YkoD</fullName>
        <ecNumber evidence="15">3.6.3.-</ecNumber>
    </submittedName>
</protein>
<keyword evidence="7 15" id="KW-0067">ATP-binding</keyword>
<organism evidence="15 16">
    <name type="scientific">Leuconostoc suionicum</name>
    <dbReference type="NCBI Taxonomy" id="1511761"/>
    <lineage>
        <taxon>Bacteria</taxon>
        <taxon>Bacillati</taxon>
        <taxon>Bacillota</taxon>
        <taxon>Bacilli</taxon>
        <taxon>Lactobacillales</taxon>
        <taxon>Lactobacillaceae</taxon>
        <taxon>Leuconostoc</taxon>
    </lineage>
</organism>
<evidence type="ECO:0000256" key="4">
    <source>
        <dbReference type="ARBA" id="ARBA00022475"/>
    </source>
</evidence>
<dbReference type="FunFam" id="3.40.50.300:FF:000224">
    <property type="entry name" value="Energy-coupling factor transporter ATP-binding protein EcfA"/>
    <property type="match status" value="1"/>
</dbReference>
<evidence type="ECO:0000313" key="17">
    <source>
        <dbReference type="Proteomes" id="UP000239237"/>
    </source>
</evidence>
<sequence length="558" mass="61168">MVEPFIDFQHVTFKYHAQSEPTLHDVSFQIYPGEKVLIAGASGSGKTTLLRLLNGLIPQAYQGDITGELTINGKKILDQSLFDLSLQAGTVLQDSDAQFVGMTVAEDIAFSLENDNQPIKTVREKVAKWANRFGLGKRLTLAPQSLSGGQKQRTAMAGVLVDEGDLLLFDEPLASLDPAAGAAAMALIDELQQERNMTVVVIEHRIEDVLRAHVDRVIVMAHGRIVANDTPTAIIQAGVLSANGLDEPLYIQLLRRAGVPVNKIPHVADVEKVDVSNYRDQIETLAEPVQTVTHDDKQLLVQSLTFAYDQQEPLFENLSTSIHEGEILGIVGKNGSGKTTLSHLLTGFLTPSEGDIQLDGRSLLNDSIKERADHIGYILQNPNHMITKATVFDEVASGLRLRNVDEEQVTERVREMLQLVDLDGMRNWPISALSFGQKKRLTIAAVLVLKPAILILDEPTAGQDATHTSQLLGFLQNINITNHTTIIIITHDMHLLANFVQRTLVVVDGQILADTTPAELLANEALVDAASLRTTSIYRLAQRLSIVHPEELNAAIRK</sequence>
<dbReference type="Proteomes" id="UP000239237">
    <property type="component" value="Unassembled WGS sequence"/>
</dbReference>
<keyword evidence="15" id="KW-0378">Hydrolase</keyword>